<dbReference type="OrthoDB" id="114660at2759"/>
<evidence type="ECO:0000313" key="2">
    <source>
        <dbReference type="EMBL" id="ETN72519.1"/>
    </source>
</evidence>
<sequence>MSVPDIHQAGMSANKKDSKNCVVVEMKHYPFIHENPASPKKRNRNGEVYDEKHLISAASLITANKVYRKLVSKTTPSQGRYENSREVEWKKEDQGGFLVTTVVTISANTVALGNLAVVIRGEGVLSTDENPIKAPTSDLWAISQELHTVFIPKKEQKENFSISKFEIPKKKRQKCPNGGPRRKLGLDNHPKLLISAQIDPDNRRARLIFGDASAADSGKYRCEIRIDEGELVFGNMFAYCKLY</sequence>
<dbReference type="EMBL" id="KI663966">
    <property type="protein sequence ID" value="ETN72519.1"/>
    <property type="molecule type" value="Genomic_DNA"/>
</dbReference>
<dbReference type="Pfam" id="PF26428">
    <property type="entry name" value="Zwei_Ig_N"/>
    <property type="match status" value="1"/>
</dbReference>
<feature type="domain" description="ZIG1/7 N-terminal" evidence="1">
    <location>
        <begin position="189"/>
        <end position="239"/>
    </location>
</feature>
<dbReference type="InterPro" id="IPR058814">
    <property type="entry name" value="ZIG1/7_N"/>
</dbReference>
<evidence type="ECO:0000313" key="3">
    <source>
        <dbReference type="Proteomes" id="UP000053676"/>
    </source>
</evidence>
<accession>W2SRZ3</accession>
<reference evidence="3" key="1">
    <citation type="journal article" date="2014" name="Nat. Genet.">
        <title>Genome of the human hookworm Necator americanus.</title>
        <authorList>
            <person name="Tang Y.T."/>
            <person name="Gao X."/>
            <person name="Rosa B.A."/>
            <person name="Abubucker S."/>
            <person name="Hallsworth-Pepin K."/>
            <person name="Martin J."/>
            <person name="Tyagi R."/>
            <person name="Heizer E."/>
            <person name="Zhang X."/>
            <person name="Bhonagiri-Palsikar V."/>
            <person name="Minx P."/>
            <person name="Warren W.C."/>
            <person name="Wang Q."/>
            <person name="Zhan B."/>
            <person name="Hotez P.J."/>
            <person name="Sternberg P.W."/>
            <person name="Dougall A."/>
            <person name="Gaze S.T."/>
            <person name="Mulvenna J."/>
            <person name="Sotillo J."/>
            <person name="Ranganathan S."/>
            <person name="Rabelo E.M."/>
            <person name="Wilson R.K."/>
            <person name="Felgner P.L."/>
            <person name="Bethony J."/>
            <person name="Hawdon J.M."/>
            <person name="Gasser R.B."/>
            <person name="Loukas A."/>
            <person name="Mitreva M."/>
        </authorList>
    </citation>
    <scope>NUCLEOTIDE SEQUENCE [LARGE SCALE GENOMIC DNA]</scope>
</reference>
<name>W2SRZ3_NECAM</name>
<proteinExistence type="predicted"/>
<dbReference type="Proteomes" id="UP000053676">
    <property type="component" value="Unassembled WGS sequence"/>
</dbReference>
<protein>
    <recommendedName>
        <fullName evidence="1">ZIG1/7 N-terminal domain-containing protein</fullName>
    </recommendedName>
</protein>
<dbReference type="STRING" id="51031.W2SRZ3"/>
<keyword evidence="3" id="KW-1185">Reference proteome</keyword>
<organism evidence="2 3">
    <name type="scientific">Necator americanus</name>
    <name type="common">Human hookworm</name>
    <dbReference type="NCBI Taxonomy" id="51031"/>
    <lineage>
        <taxon>Eukaryota</taxon>
        <taxon>Metazoa</taxon>
        <taxon>Ecdysozoa</taxon>
        <taxon>Nematoda</taxon>
        <taxon>Chromadorea</taxon>
        <taxon>Rhabditida</taxon>
        <taxon>Rhabditina</taxon>
        <taxon>Rhabditomorpha</taxon>
        <taxon>Strongyloidea</taxon>
        <taxon>Ancylostomatidae</taxon>
        <taxon>Bunostominae</taxon>
        <taxon>Necator</taxon>
    </lineage>
</organism>
<dbReference type="KEGG" id="nai:NECAME_13828"/>
<dbReference type="AlphaFoldDB" id="W2SRZ3"/>
<gene>
    <name evidence="2" type="ORF">NECAME_13828</name>
</gene>
<evidence type="ECO:0000259" key="1">
    <source>
        <dbReference type="Pfam" id="PF26428"/>
    </source>
</evidence>